<dbReference type="AlphaFoldDB" id="A0A430HD44"/>
<evidence type="ECO:0000259" key="1">
    <source>
        <dbReference type="Pfam" id="PF24719"/>
    </source>
</evidence>
<dbReference type="Proteomes" id="UP000278085">
    <property type="component" value="Unassembled WGS sequence"/>
</dbReference>
<dbReference type="Pfam" id="PF24719">
    <property type="entry name" value="Imm33-like"/>
    <property type="match status" value="1"/>
</dbReference>
<dbReference type="InterPro" id="IPR056509">
    <property type="entry name" value="Imm33-like"/>
</dbReference>
<dbReference type="EMBL" id="RXLQ01000026">
    <property type="protein sequence ID" value="RSZ55420.1"/>
    <property type="molecule type" value="Genomic_DNA"/>
</dbReference>
<dbReference type="RefSeq" id="WP_126077592.1">
    <property type="nucleotide sequence ID" value="NZ_CP051166.1"/>
</dbReference>
<evidence type="ECO:0000313" key="3">
    <source>
        <dbReference type="Proteomes" id="UP000278085"/>
    </source>
</evidence>
<organism evidence="2 3">
    <name type="scientific">Massilia atriviolacea</name>
    <dbReference type="NCBI Taxonomy" id="2495579"/>
    <lineage>
        <taxon>Bacteria</taxon>
        <taxon>Pseudomonadati</taxon>
        <taxon>Pseudomonadota</taxon>
        <taxon>Betaproteobacteria</taxon>
        <taxon>Burkholderiales</taxon>
        <taxon>Oxalobacteraceae</taxon>
        <taxon>Telluria group</taxon>
        <taxon>Massilia</taxon>
    </lineage>
</organism>
<proteinExistence type="predicted"/>
<gene>
    <name evidence="2" type="ORF">EJB06_29485</name>
</gene>
<dbReference type="OrthoDB" id="7063432at2"/>
<sequence>MGEERDPANTATRYVTSTCHAFGHPEFSVRVSGTHIPEVDVQWLLDYLAQAVARGERFSAGDSLQVGWMATIVQAGPGGTLCVTEPDMRSIPIAFVDAVDRTLAHLRSQGDIVASIDPAREPVFPSLRQTAVVHVDYRTSGSILLSRFEPQGARSGWWITDCEGEDDAQDPTRFTTISLYRLALDRPELVKLFALPPGLQVFVEGTRIHVIDDEGELIALPGSFLDRLQQRHLAG</sequence>
<evidence type="ECO:0000313" key="2">
    <source>
        <dbReference type="EMBL" id="RSZ55420.1"/>
    </source>
</evidence>
<comment type="caution">
    <text evidence="2">The sequence shown here is derived from an EMBL/GenBank/DDBJ whole genome shotgun (WGS) entry which is preliminary data.</text>
</comment>
<accession>A0A430HD44</accession>
<name>A0A430HD44_9BURK</name>
<reference evidence="2 3" key="1">
    <citation type="submission" date="2018-12" db="EMBL/GenBank/DDBJ databases">
        <authorList>
            <person name="Yang E."/>
        </authorList>
    </citation>
    <scope>NUCLEOTIDE SEQUENCE [LARGE SCALE GENOMIC DNA]</scope>
    <source>
        <strain evidence="2 3">SOD</strain>
    </source>
</reference>
<feature type="domain" description="Imm33-like" evidence="1">
    <location>
        <begin position="121"/>
        <end position="208"/>
    </location>
</feature>
<protein>
    <recommendedName>
        <fullName evidence="1">Imm33-like domain-containing protein</fullName>
    </recommendedName>
</protein>
<keyword evidence="3" id="KW-1185">Reference proteome</keyword>